<reference evidence="2 3" key="1">
    <citation type="submission" date="2014-06" db="EMBL/GenBank/DDBJ databases">
        <authorList>
            <person name="Swart Estienne"/>
        </authorList>
    </citation>
    <scope>NUCLEOTIDE SEQUENCE [LARGE SCALE GENOMIC DNA]</scope>
    <source>
        <strain evidence="2 3">130c</strain>
    </source>
</reference>
<gene>
    <name evidence="2" type="primary">Contig18296.g19434</name>
    <name evidence="2" type="ORF">STYLEM_10331</name>
</gene>
<evidence type="ECO:0000256" key="1">
    <source>
        <dbReference type="SAM" id="MobiDB-lite"/>
    </source>
</evidence>
<feature type="region of interest" description="Disordered" evidence="1">
    <location>
        <begin position="1"/>
        <end position="32"/>
    </location>
</feature>
<organism evidence="2 3">
    <name type="scientific">Stylonychia lemnae</name>
    <name type="common">Ciliate</name>
    <dbReference type="NCBI Taxonomy" id="5949"/>
    <lineage>
        <taxon>Eukaryota</taxon>
        <taxon>Sar</taxon>
        <taxon>Alveolata</taxon>
        <taxon>Ciliophora</taxon>
        <taxon>Intramacronucleata</taxon>
        <taxon>Spirotrichea</taxon>
        <taxon>Stichotrichia</taxon>
        <taxon>Sporadotrichida</taxon>
        <taxon>Oxytrichidae</taxon>
        <taxon>Stylonychinae</taxon>
        <taxon>Stylonychia</taxon>
    </lineage>
</organism>
<dbReference type="InParanoid" id="A0A078AHI6"/>
<sequence>MTLTSPTNITQATAQPSSQQSPNSKLDNNTANFNTVHSDINTTIITKDSMKGNLLDHQNVHSSCCGKGACLLF</sequence>
<dbReference type="Proteomes" id="UP000039865">
    <property type="component" value="Unassembled WGS sequence"/>
</dbReference>
<proteinExistence type="predicted"/>
<feature type="compositionally biased region" description="Low complexity" evidence="1">
    <location>
        <begin position="10"/>
        <end position="24"/>
    </location>
</feature>
<evidence type="ECO:0000313" key="3">
    <source>
        <dbReference type="Proteomes" id="UP000039865"/>
    </source>
</evidence>
<accession>A0A078AHI6</accession>
<evidence type="ECO:0000313" key="2">
    <source>
        <dbReference type="EMBL" id="CDW81316.1"/>
    </source>
</evidence>
<protein>
    <submittedName>
        <fullName evidence="2">Uncharacterized protein</fullName>
    </submittedName>
</protein>
<dbReference type="EMBL" id="CCKQ01009808">
    <property type="protein sequence ID" value="CDW81316.1"/>
    <property type="molecule type" value="Genomic_DNA"/>
</dbReference>
<name>A0A078AHI6_STYLE</name>
<keyword evidence="3" id="KW-1185">Reference proteome</keyword>
<dbReference type="AlphaFoldDB" id="A0A078AHI6"/>